<sequence length="14" mass="1504">MMPASSVRRVAVEA</sequence>
<accession>A0A0A9B5B0</accession>
<name>A0A0A9B5B0_ARUDO</name>
<proteinExistence type="predicted"/>
<evidence type="ECO:0000313" key="1">
    <source>
        <dbReference type="EMBL" id="JAD59149.1"/>
    </source>
</evidence>
<protein>
    <submittedName>
        <fullName evidence="1">Uncharacterized protein</fullName>
    </submittedName>
</protein>
<dbReference type="EMBL" id="GBRH01238746">
    <property type="protein sequence ID" value="JAD59149.1"/>
    <property type="molecule type" value="Transcribed_RNA"/>
</dbReference>
<reference evidence="1" key="1">
    <citation type="submission" date="2014-09" db="EMBL/GenBank/DDBJ databases">
        <authorList>
            <person name="Magalhaes I.L.F."/>
            <person name="Oliveira U."/>
            <person name="Santos F.R."/>
            <person name="Vidigal T.H.D.A."/>
            <person name="Brescovit A.D."/>
            <person name="Santos A.J."/>
        </authorList>
    </citation>
    <scope>NUCLEOTIDE SEQUENCE</scope>
    <source>
        <tissue evidence="1">Shoot tissue taken approximately 20 cm above the soil surface</tissue>
    </source>
</reference>
<reference evidence="1" key="2">
    <citation type="journal article" date="2015" name="Data Brief">
        <title>Shoot transcriptome of the giant reed, Arundo donax.</title>
        <authorList>
            <person name="Barrero R.A."/>
            <person name="Guerrero F.D."/>
            <person name="Moolhuijzen P."/>
            <person name="Goolsby J.A."/>
            <person name="Tidwell J."/>
            <person name="Bellgard S.E."/>
            <person name="Bellgard M.I."/>
        </authorList>
    </citation>
    <scope>NUCLEOTIDE SEQUENCE</scope>
    <source>
        <tissue evidence="1">Shoot tissue taken approximately 20 cm above the soil surface</tissue>
    </source>
</reference>
<organism evidence="1">
    <name type="scientific">Arundo donax</name>
    <name type="common">Giant reed</name>
    <name type="synonym">Donax arundinaceus</name>
    <dbReference type="NCBI Taxonomy" id="35708"/>
    <lineage>
        <taxon>Eukaryota</taxon>
        <taxon>Viridiplantae</taxon>
        <taxon>Streptophyta</taxon>
        <taxon>Embryophyta</taxon>
        <taxon>Tracheophyta</taxon>
        <taxon>Spermatophyta</taxon>
        <taxon>Magnoliopsida</taxon>
        <taxon>Liliopsida</taxon>
        <taxon>Poales</taxon>
        <taxon>Poaceae</taxon>
        <taxon>PACMAD clade</taxon>
        <taxon>Arundinoideae</taxon>
        <taxon>Arundineae</taxon>
        <taxon>Arundo</taxon>
    </lineage>
</organism>